<evidence type="ECO:0000256" key="1">
    <source>
        <dbReference type="SAM" id="SignalP"/>
    </source>
</evidence>
<dbReference type="PANTHER" id="PTHR11008:SF32">
    <property type="entry name" value="CIRCADIAN CLOCK-CONTROLLED PROTEIN DAYWAKE-RELATED"/>
    <property type="match status" value="1"/>
</dbReference>
<gene>
    <name evidence="3" type="primary">LOC128198628</name>
</gene>
<proteinExistence type="predicted"/>
<keyword evidence="2" id="KW-1185">Reference proteome</keyword>
<dbReference type="InterPro" id="IPR010562">
    <property type="entry name" value="Haemolymph_juvenile_hormone-bd"/>
</dbReference>
<dbReference type="Proteomes" id="UP001652582">
    <property type="component" value="Chromosome 13"/>
</dbReference>
<dbReference type="InterPro" id="IPR038606">
    <property type="entry name" value="To_sf"/>
</dbReference>
<evidence type="ECO:0000313" key="2">
    <source>
        <dbReference type="Proteomes" id="UP001652582"/>
    </source>
</evidence>
<dbReference type="SMART" id="SM00700">
    <property type="entry name" value="JHBP"/>
    <property type="match status" value="1"/>
</dbReference>
<dbReference type="RefSeq" id="XP_052740886.1">
    <property type="nucleotide sequence ID" value="XM_052884926.1"/>
</dbReference>
<dbReference type="PANTHER" id="PTHR11008">
    <property type="entry name" value="PROTEIN TAKEOUT-LIKE PROTEIN"/>
    <property type="match status" value="1"/>
</dbReference>
<organism evidence="2 3">
    <name type="scientific">Bicyclus anynana</name>
    <name type="common">Squinting bush brown butterfly</name>
    <dbReference type="NCBI Taxonomy" id="110368"/>
    <lineage>
        <taxon>Eukaryota</taxon>
        <taxon>Metazoa</taxon>
        <taxon>Ecdysozoa</taxon>
        <taxon>Arthropoda</taxon>
        <taxon>Hexapoda</taxon>
        <taxon>Insecta</taxon>
        <taxon>Pterygota</taxon>
        <taxon>Neoptera</taxon>
        <taxon>Endopterygota</taxon>
        <taxon>Lepidoptera</taxon>
        <taxon>Glossata</taxon>
        <taxon>Ditrysia</taxon>
        <taxon>Papilionoidea</taxon>
        <taxon>Nymphalidae</taxon>
        <taxon>Satyrinae</taxon>
        <taxon>Satyrini</taxon>
        <taxon>Mycalesina</taxon>
        <taxon>Bicyclus</taxon>
    </lineage>
</organism>
<sequence>MLRILTLCCLVIGSYSYSASAPLIPPCKPGDSTCLTSSTKAAIAMFARGVPELGIEPVDPMKVPLVESDHAGLKLTFKDSVLTGIKDCELQSVKHDPIKMKQSATLKCSVVLKGQYKLDGRLIIMPVRGQGPFSITVDDLVIKVSFDLATVTGSDGQPHWHIVKRRHSFKVLTRAVFDFENLFDGNKALGQPVLDFANSQWKEVMAEVAPPVVDTMVDQMINRVGKLYKEVPASALTQ</sequence>
<protein>
    <submittedName>
        <fullName evidence="3">Protein takeout-like</fullName>
    </submittedName>
</protein>
<evidence type="ECO:0000313" key="3">
    <source>
        <dbReference type="RefSeq" id="XP_052740886.1"/>
    </source>
</evidence>
<accession>A0ABM3LPA3</accession>
<dbReference type="Gene3D" id="3.15.10.30">
    <property type="entry name" value="Haemolymph juvenile hormone binding protein"/>
    <property type="match status" value="1"/>
</dbReference>
<keyword evidence="1" id="KW-0732">Signal</keyword>
<feature type="signal peptide" evidence="1">
    <location>
        <begin position="1"/>
        <end position="16"/>
    </location>
</feature>
<name>A0ABM3LPA3_BICAN</name>
<feature type="chain" id="PRO_5045586904" evidence="1">
    <location>
        <begin position="17"/>
        <end position="238"/>
    </location>
</feature>
<reference evidence="3" key="1">
    <citation type="submission" date="2025-08" db="UniProtKB">
        <authorList>
            <consortium name="RefSeq"/>
        </authorList>
    </citation>
    <scope>IDENTIFICATION</scope>
</reference>
<dbReference type="GeneID" id="128198628"/>
<dbReference type="Pfam" id="PF06585">
    <property type="entry name" value="JHBP"/>
    <property type="match status" value="1"/>
</dbReference>